<dbReference type="Proteomes" id="UP000004563">
    <property type="component" value="Unassembled WGS sequence"/>
</dbReference>
<gene>
    <name evidence="1" type="ORF">CUU_2200</name>
</gene>
<dbReference type="EMBL" id="ADKO01000088">
    <property type="protein sequence ID" value="EFG16903.1"/>
    <property type="molecule type" value="Genomic_DNA"/>
</dbReference>
<accession>D4VBF0</accession>
<proteinExistence type="predicted"/>
<protein>
    <submittedName>
        <fullName evidence="1">Conserved domain protein</fullName>
    </submittedName>
</protein>
<dbReference type="RefSeq" id="WP_005844994.1">
    <property type="nucleotide sequence ID" value="NZ_ADKO01000088.1"/>
</dbReference>
<evidence type="ECO:0000313" key="2">
    <source>
        <dbReference type="Proteomes" id="UP000004563"/>
    </source>
</evidence>
<organism evidence="1 2">
    <name type="scientific">Phocaeicola vulgatus PC510</name>
    <dbReference type="NCBI Taxonomy" id="702446"/>
    <lineage>
        <taxon>Bacteria</taxon>
        <taxon>Pseudomonadati</taxon>
        <taxon>Bacteroidota</taxon>
        <taxon>Bacteroidia</taxon>
        <taxon>Bacteroidales</taxon>
        <taxon>Bacteroidaceae</taxon>
        <taxon>Phocaeicola</taxon>
    </lineage>
</organism>
<evidence type="ECO:0000313" key="1">
    <source>
        <dbReference type="EMBL" id="EFG16903.1"/>
    </source>
</evidence>
<comment type="caution">
    <text evidence="1">The sequence shown here is derived from an EMBL/GenBank/DDBJ whole genome shotgun (WGS) entry which is preliminary data.</text>
</comment>
<sequence length="92" mass="11019">MAKKKNSIKKEKIIEVLQQIPEKDLRSFLEKIICGPVVKARFLKEFDAYFINEKSADVYIEQIIGVFYDLRLQRGIWMHFFQQTVRIVRQNV</sequence>
<dbReference type="AlphaFoldDB" id="D4VBF0"/>
<name>D4VBF0_PHOVU</name>
<reference evidence="1 2" key="1">
    <citation type="journal article" date="2011" name="J. Bacteriol.">
        <title>Draft genome sequence of Bacteroides vulgatus PC510, a strain isolated from human feces.</title>
        <authorList>
            <person name="Cuiv P.O."/>
            <person name="Klaassens E.S."/>
            <person name="Durkin A.S."/>
            <person name="Harkins D.M."/>
            <person name="Foster L."/>
            <person name="McCorrison J."/>
            <person name="Torralba M."/>
            <person name="Nelson K.E."/>
            <person name="Morrison M."/>
        </authorList>
    </citation>
    <scope>NUCLEOTIDE SEQUENCE [LARGE SCALE GENOMIC DNA]</scope>
    <source>
        <strain evidence="1 2">PC510</strain>
    </source>
</reference>